<dbReference type="GO" id="GO:0008168">
    <property type="term" value="F:methyltransferase activity"/>
    <property type="evidence" value="ECO:0007669"/>
    <property type="project" value="UniProtKB-KW"/>
</dbReference>
<evidence type="ECO:0000256" key="2">
    <source>
        <dbReference type="ARBA" id="ARBA00022679"/>
    </source>
</evidence>
<keyword evidence="6" id="KW-1185">Reference proteome</keyword>
<proteinExistence type="predicted"/>
<reference evidence="5 6" key="1">
    <citation type="submission" date="2019-02" db="EMBL/GenBank/DDBJ databases">
        <title>Genome sequencing of the rare red list fungi Phlebia centrifuga.</title>
        <authorList>
            <person name="Buettner E."/>
            <person name="Kellner H."/>
        </authorList>
    </citation>
    <scope>NUCLEOTIDE SEQUENCE [LARGE SCALE GENOMIC DNA]</scope>
    <source>
        <strain evidence="5 6">DSM 108282</strain>
    </source>
</reference>
<evidence type="ECO:0000313" key="6">
    <source>
        <dbReference type="Proteomes" id="UP000309038"/>
    </source>
</evidence>
<dbReference type="InterPro" id="IPR036388">
    <property type="entry name" value="WH-like_DNA-bd_sf"/>
</dbReference>
<dbReference type="AlphaFoldDB" id="A0A4S4KF66"/>
<dbReference type="InterPro" id="IPR012967">
    <property type="entry name" value="COMT_dimerisation"/>
</dbReference>
<evidence type="ECO:0000256" key="3">
    <source>
        <dbReference type="ARBA" id="ARBA00022691"/>
    </source>
</evidence>
<gene>
    <name evidence="5" type="ORF">EW026_g5169</name>
</gene>
<keyword evidence="2" id="KW-0808">Transferase</keyword>
<dbReference type="PANTHER" id="PTHR43712:SF2">
    <property type="entry name" value="O-METHYLTRANSFERASE CICE"/>
    <property type="match status" value="1"/>
</dbReference>
<dbReference type="GO" id="GO:0032259">
    <property type="term" value="P:methylation"/>
    <property type="evidence" value="ECO:0007669"/>
    <property type="project" value="UniProtKB-KW"/>
</dbReference>
<comment type="caution">
    <text evidence="5">The sequence shown here is derived from an EMBL/GenBank/DDBJ whole genome shotgun (WGS) entry which is preliminary data.</text>
</comment>
<dbReference type="Gene3D" id="1.10.10.10">
    <property type="entry name" value="Winged helix-like DNA-binding domain superfamily/Winged helix DNA-binding domain"/>
    <property type="match status" value="1"/>
</dbReference>
<evidence type="ECO:0000259" key="4">
    <source>
        <dbReference type="Pfam" id="PF08100"/>
    </source>
</evidence>
<name>A0A4S4KF66_9APHY</name>
<keyword evidence="1" id="KW-0489">Methyltransferase</keyword>
<organism evidence="5 6">
    <name type="scientific">Hermanssonia centrifuga</name>
    <dbReference type="NCBI Taxonomy" id="98765"/>
    <lineage>
        <taxon>Eukaryota</taxon>
        <taxon>Fungi</taxon>
        <taxon>Dikarya</taxon>
        <taxon>Basidiomycota</taxon>
        <taxon>Agaricomycotina</taxon>
        <taxon>Agaricomycetes</taxon>
        <taxon>Polyporales</taxon>
        <taxon>Meruliaceae</taxon>
        <taxon>Hermanssonia</taxon>
    </lineage>
</organism>
<dbReference type="EMBL" id="SGPJ01000214">
    <property type="protein sequence ID" value="THG96713.1"/>
    <property type="molecule type" value="Genomic_DNA"/>
</dbReference>
<accession>A0A4S4KF66</accession>
<evidence type="ECO:0000256" key="1">
    <source>
        <dbReference type="ARBA" id="ARBA00022603"/>
    </source>
</evidence>
<dbReference type="SUPFAM" id="SSF46785">
    <property type="entry name" value="Winged helix' DNA-binding domain"/>
    <property type="match status" value="1"/>
</dbReference>
<keyword evidence="3" id="KW-0949">S-adenosyl-L-methionine</keyword>
<dbReference type="GO" id="GO:0046983">
    <property type="term" value="F:protein dimerization activity"/>
    <property type="evidence" value="ECO:0007669"/>
    <property type="project" value="InterPro"/>
</dbReference>
<dbReference type="PANTHER" id="PTHR43712">
    <property type="entry name" value="PUTATIVE (AFU_ORTHOLOGUE AFUA_4G14580)-RELATED"/>
    <property type="match status" value="1"/>
</dbReference>
<dbReference type="InterPro" id="IPR036390">
    <property type="entry name" value="WH_DNA-bd_sf"/>
</dbReference>
<evidence type="ECO:0000313" key="5">
    <source>
        <dbReference type="EMBL" id="THG96713.1"/>
    </source>
</evidence>
<feature type="domain" description="O-methyltransferase dimerisation" evidence="4">
    <location>
        <begin position="3"/>
        <end position="75"/>
    </location>
</feature>
<sequence length="85" mass="9135">MFTSAALGLAVETDIPTIISTSGTPGLHVRDIGSKAGIDESKAARILRYLASRHMFKEITPNVFANNRISAAFVRTEETDGTTPE</sequence>
<dbReference type="Proteomes" id="UP000309038">
    <property type="component" value="Unassembled WGS sequence"/>
</dbReference>
<protein>
    <recommendedName>
        <fullName evidence="4">O-methyltransferase dimerisation domain-containing protein</fullName>
    </recommendedName>
</protein>
<dbReference type="Pfam" id="PF08100">
    <property type="entry name" value="Dimerisation"/>
    <property type="match status" value="1"/>
</dbReference>